<dbReference type="InterPro" id="IPR003856">
    <property type="entry name" value="LPS_length_determ_N"/>
</dbReference>
<dbReference type="InterPro" id="IPR032807">
    <property type="entry name" value="GNVR"/>
</dbReference>
<reference evidence="9 10" key="2">
    <citation type="submission" date="2017-10" db="EMBL/GenBank/DDBJ databases">
        <title>Genome analyses suggest a sexual origin of heterokaryosis in a supposedly ancient asexual fungus.</title>
        <authorList>
            <person name="Corradi N."/>
            <person name="Sedzielewska K."/>
            <person name="Noel J."/>
            <person name="Charron P."/>
            <person name="Farinelli L."/>
            <person name="Marton T."/>
            <person name="Kruger M."/>
            <person name="Pelin A."/>
            <person name="Brachmann A."/>
            <person name="Corradi N."/>
        </authorList>
    </citation>
    <scope>NUCLEOTIDE SEQUENCE [LARGE SCALE GENOMIC DNA]</scope>
    <source>
        <strain evidence="9 10">A1</strain>
    </source>
</reference>
<name>A0A2N0QM60_9GLOM</name>
<dbReference type="EMBL" id="LLXH01006331">
    <property type="protein sequence ID" value="PKC52139.1"/>
    <property type="molecule type" value="Genomic_DNA"/>
</dbReference>
<keyword evidence="5 6" id="KW-0472">Membrane</keyword>
<gene>
    <name evidence="9" type="ORF">RhiirA1_405136</name>
</gene>
<evidence type="ECO:0000256" key="2">
    <source>
        <dbReference type="ARBA" id="ARBA00022475"/>
    </source>
</evidence>
<dbReference type="Pfam" id="PF13807">
    <property type="entry name" value="GNVR"/>
    <property type="match status" value="1"/>
</dbReference>
<dbReference type="AlphaFoldDB" id="A0A2N0QM60"/>
<organism evidence="9 10">
    <name type="scientific">Rhizophagus irregularis</name>
    <dbReference type="NCBI Taxonomy" id="588596"/>
    <lineage>
        <taxon>Eukaryota</taxon>
        <taxon>Fungi</taxon>
        <taxon>Fungi incertae sedis</taxon>
        <taxon>Mucoromycota</taxon>
        <taxon>Glomeromycotina</taxon>
        <taxon>Glomeromycetes</taxon>
        <taxon>Glomerales</taxon>
        <taxon>Glomeraceae</taxon>
        <taxon>Rhizophagus</taxon>
    </lineage>
</organism>
<keyword evidence="4 6" id="KW-1133">Transmembrane helix</keyword>
<evidence type="ECO:0000313" key="10">
    <source>
        <dbReference type="Proteomes" id="UP000232688"/>
    </source>
</evidence>
<evidence type="ECO:0000256" key="1">
    <source>
        <dbReference type="ARBA" id="ARBA00004651"/>
    </source>
</evidence>
<dbReference type="VEuPathDB" id="FungiDB:RhiirA1_405136"/>
<evidence type="ECO:0000259" key="7">
    <source>
        <dbReference type="Pfam" id="PF02706"/>
    </source>
</evidence>
<evidence type="ECO:0008006" key="11">
    <source>
        <dbReference type="Google" id="ProtNLM"/>
    </source>
</evidence>
<comment type="subcellular location">
    <subcellularLocation>
        <location evidence="1">Cell membrane</location>
        <topology evidence="1">Multi-pass membrane protein</topology>
    </subcellularLocation>
</comment>
<reference evidence="9 10" key="1">
    <citation type="submission" date="2017-10" db="EMBL/GenBank/DDBJ databases">
        <title>Extensive intraspecific genome diversity in a model arbuscular mycorrhizal fungus.</title>
        <authorList>
            <person name="Chen E.C.H."/>
            <person name="Morin E."/>
            <person name="Baudet D."/>
            <person name="Noel J."/>
            <person name="Ndikumana S."/>
            <person name="Charron P."/>
            <person name="St-Onge C."/>
            <person name="Giorgi J."/>
            <person name="Grigoriev I.V."/>
            <person name="Roux C."/>
            <person name="Martin F.M."/>
            <person name="Corradi N."/>
        </authorList>
    </citation>
    <scope>NUCLEOTIDE SEQUENCE [LARGE SCALE GENOMIC DNA]</scope>
    <source>
        <strain evidence="9 10">A1</strain>
    </source>
</reference>
<keyword evidence="3 6" id="KW-0812">Transmembrane</keyword>
<evidence type="ECO:0000259" key="8">
    <source>
        <dbReference type="Pfam" id="PF13807"/>
    </source>
</evidence>
<dbReference type="Proteomes" id="UP000232688">
    <property type="component" value="Unassembled WGS sequence"/>
</dbReference>
<dbReference type="PANTHER" id="PTHR32309:SF13">
    <property type="entry name" value="FERRIC ENTEROBACTIN TRANSPORT PROTEIN FEPE"/>
    <property type="match status" value="1"/>
</dbReference>
<feature type="domain" description="Tyrosine-protein kinase G-rich" evidence="8">
    <location>
        <begin position="129"/>
        <end position="208"/>
    </location>
</feature>
<comment type="caution">
    <text evidence="9">The sequence shown here is derived from an EMBL/GenBank/DDBJ whole genome shotgun (WGS) entry which is preliminary data.</text>
</comment>
<evidence type="ECO:0000256" key="6">
    <source>
        <dbReference type="SAM" id="Phobius"/>
    </source>
</evidence>
<proteinExistence type="predicted"/>
<feature type="transmembrane region" description="Helical" evidence="6">
    <location>
        <begin position="186"/>
        <end position="210"/>
    </location>
</feature>
<evidence type="ECO:0000256" key="3">
    <source>
        <dbReference type="ARBA" id="ARBA00022692"/>
    </source>
</evidence>
<protein>
    <recommendedName>
        <fullName evidence="11">Polysaccharide chain length determinant N-terminal domain-containing protein</fullName>
    </recommendedName>
</protein>
<evidence type="ECO:0000313" key="9">
    <source>
        <dbReference type="EMBL" id="PKC52139.1"/>
    </source>
</evidence>
<dbReference type="Pfam" id="PF02706">
    <property type="entry name" value="Wzz"/>
    <property type="match status" value="1"/>
</dbReference>
<keyword evidence="2" id="KW-1003">Cell membrane</keyword>
<dbReference type="GO" id="GO:0004713">
    <property type="term" value="F:protein tyrosine kinase activity"/>
    <property type="evidence" value="ECO:0007669"/>
    <property type="project" value="TreeGrafter"/>
</dbReference>
<accession>A0A2N0QM60</accession>
<feature type="domain" description="Polysaccharide chain length determinant N-terminal" evidence="7">
    <location>
        <begin position="3"/>
        <end position="87"/>
    </location>
</feature>
<feature type="transmembrane region" description="Helical" evidence="6">
    <location>
        <begin position="20"/>
        <end position="40"/>
    </location>
</feature>
<sequence>MEETIELREIIDSLLKGKWIIASVTAICMLIAGIVSWFILSEKYESTAVVQIRYDIQDTGVLNSYIASEFTPQVFSQRMTNSEVLNAAFEKEGMVNKYNSSNIAVETKENILTLSYTSNSSKNAQKELQTIINVTKNEMVKSQEYNKVLENYQSAKIEQESFNPDPYFSVIIKPTLAEGPSSPNKVLNVAIGFVLGVILGSTIVIFRNYWRSSAPAK</sequence>
<dbReference type="GO" id="GO:0005886">
    <property type="term" value="C:plasma membrane"/>
    <property type="evidence" value="ECO:0007669"/>
    <property type="project" value="UniProtKB-SubCell"/>
</dbReference>
<dbReference type="InterPro" id="IPR050445">
    <property type="entry name" value="Bact_polysacc_biosynth/exp"/>
</dbReference>
<dbReference type="PANTHER" id="PTHR32309">
    <property type="entry name" value="TYROSINE-PROTEIN KINASE"/>
    <property type="match status" value="1"/>
</dbReference>
<evidence type="ECO:0000256" key="5">
    <source>
        <dbReference type="ARBA" id="ARBA00023136"/>
    </source>
</evidence>
<evidence type="ECO:0000256" key="4">
    <source>
        <dbReference type="ARBA" id="ARBA00022989"/>
    </source>
</evidence>